<name>A0A1G1ZI96_9BACT</name>
<protein>
    <submittedName>
        <fullName evidence="1">Uncharacterized protein</fullName>
    </submittedName>
</protein>
<dbReference type="Proteomes" id="UP000177960">
    <property type="component" value="Unassembled WGS sequence"/>
</dbReference>
<sequence length="73" mass="8670">MTVVTILKETIKNQELVAIPRKEYEAFSRWQKMFKIFKPTAKDKAELKHARNDYKVGRFMTINELKRKLAGKN</sequence>
<dbReference type="EMBL" id="MHJG01000005">
    <property type="protein sequence ID" value="OGY64292.1"/>
    <property type="molecule type" value="Genomic_DNA"/>
</dbReference>
<accession>A0A1G1ZI96</accession>
<proteinExistence type="predicted"/>
<reference evidence="1 2" key="1">
    <citation type="journal article" date="2016" name="Nat. Commun.">
        <title>Thousands of microbial genomes shed light on interconnected biogeochemical processes in an aquifer system.</title>
        <authorList>
            <person name="Anantharaman K."/>
            <person name="Brown C.T."/>
            <person name="Hug L.A."/>
            <person name="Sharon I."/>
            <person name="Castelle C.J."/>
            <person name="Probst A.J."/>
            <person name="Thomas B.C."/>
            <person name="Singh A."/>
            <person name="Wilkins M.J."/>
            <person name="Karaoz U."/>
            <person name="Brodie E.L."/>
            <person name="Williams K.H."/>
            <person name="Hubbard S.S."/>
            <person name="Banfield J.F."/>
        </authorList>
    </citation>
    <scope>NUCLEOTIDE SEQUENCE [LARGE SCALE GENOMIC DNA]</scope>
</reference>
<gene>
    <name evidence="1" type="ORF">A3B92_00705</name>
</gene>
<evidence type="ECO:0000313" key="2">
    <source>
        <dbReference type="Proteomes" id="UP000177960"/>
    </source>
</evidence>
<evidence type="ECO:0000313" key="1">
    <source>
        <dbReference type="EMBL" id="OGY64292.1"/>
    </source>
</evidence>
<organism evidence="1 2">
    <name type="scientific">Candidatus Harrisonbacteria bacterium RIFCSPHIGHO2_02_FULL_42_16</name>
    <dbReference type="NCBI Taxonomy" id="1798404"/>
    <lineage>
        <taxon>Bacteria</taxon>
        <taxon>Candidatus Harrisoniibacteriota</taxon>
    </lineage>
</organism>
<dbReference type="AlphaFoldDB" id="A0A1G1ZI96"/>
<dbReference type="STRING" id="1798404.A3B92_00705"/>
<comment type="caution">
    <text evidence="1">The sequence shown here is derived from an EMBL/GenBank/DDBJ whole genome shotgun (WGS) entry which is preliminary data.</text>
</comment>